<evidence type="ECO:0000256" key="1">
    <source>
        <dbReference type="ARBA" id="ARBA00022676"/>
    </source>
</evidence>
<evidence type="ECO:0000256" key="4">
    <source>
        <dbReference type="ARBA" id="ARBA00023027"/>
    </source>
</evidence>
<dbReference type="InterPro" id="IPR051838">
    <property type="entry name" value="ARTD_PARP"/>
</dbReference>
<comment type="caution">
    <text evidence="6">The sequence shown here is derived from an EMBL/GenBank/DDBJ whole genome shotgun (WGS) entry which is preliminary data.</text>
</comment>
<evidence type="ECO:0000256" key="5">
    <source>
        <dbReference type="SAM" id="Phobius"/>
    </source>
</evidence>
<evidence type="ECO:0008006" key="8">
    <source>
        <dbReference type="Google" id="ProtNLM"/>
    </source>
</evidence>
<dbReference type="PANTHER" id="PTHR21328">
    <property type="entry name" value="POLY ADP-RIBOSE POLYMERASE FAMILY, MEMBER PARP"/>
    <property type="match status" value="1"/>
</dbReference>
<evidence type="ECO:0000256" key="3">
    <source>
        <dbReference type="ARBA" id="ARBA00022695"/>
    </source>
</evidence>
<dbReference type="AlphaFoldDB" id="A0ABD3PB85"/>
<dbReference type="EMBL" id="JALLPJ020000708">
    <property type="protein sequence ID" value="KAL3784994.1"/>
    <property type="molecule type" value="Genomic_DNA"/>
</dbReference>
<evidence type="ECO:0000256" key="2">
    <source>
        <dbReference type="ARBA" id="ARBA00022679"/>
    </source>
</evidence>
<reference evidence="6 7" key="1">
    <citation type="submission" date="2024-10" db="EMBL/GenBank/DDBJ databases">
        <title>Updated reference genomes for cyclostephanoid diatoms.</title>
        <authorList>
            <person name="Roberts W.R."/>
            <person name="Alverson A.J."/>
        </authorList>
    </citation>
    <scope>NUCLEOTIDE SEQUENCE [LARGE SCALE GENOMIC DNA]</scope>
    <source>
        <strain evidence="6 7">AJA010-31</strain>
    </source>
</reference>
<keyword evidence="4" id="KW-0520">NAD</keyword>
<keyword evidence="7" id="KW-1185">Reference proteome</keyword>
<name>A0ABD3PB85_9STRA</name>
<dbReference type="Proteomes" id="UP001530400">
    <property type="component" value="Unassembled WGS sequence"/>
</dbReference>
<dbReference type="GO" id="GO:0016757">
    <property type="term" value="F:glycosyltransferase activity"/>
    <property type="evidence" value="ECO:0007669"/>
    <property type="project" value="UniProtKB-KW"/>
</dbReference>
<keyword evidence="5" id="KW-1133">Transmembrane helix</keyword>
<keyword evidence="3" id="KW-0548">Nucleotidyltransferase</keyword>
<keyword evidence="5" id="KW-0472">Membrane</keyword>
<keyword evidence="1" id="KW-0328">Glycosyltransferase</keyword>
<dbReference type="SUPFAM" id="SSF56399">
    <property type="entry name" value="ADP-ribosylation"/>
    <property type="match status" value="1"/>
</dbReference>
<evidence type="ECO:0000313" key="6">
    <source>
        <dbReference type="EMBL" id="KAL3784994.1"/>
    </source>
</evidence>
<protein>
    <recommendedName>
        <fullName evidence="8">PARP catalytic domain-containing protein</fullName>
    </recommendedName>
</protein>
<sequence length="478" mass="53348">MADNSNDEEISSILRFFCPRPRFATSGIGSTENERLLQKRQPLCRGYSRVKFDAPGNRIVLTYLHMLPPFSTEVSSFPLAVYLSFEVSLATKSVKCIQCSATTSSIAKSINERIDVMCLNRLSSEVSLFSLISRLLQLLNSDIPKILHGVAKAETFHGLIQRANIAQQVQIHLIDLQVLLLRCASAGRTRAHTLSPVPIEFTSRANGDGDALAHLIFNASNELYFCGFRGSNTQLPGGKQTLEAWELLSFILSLPISDSQLLKDESCDNTPSRNIVGNLTIEMNAGDPPPSFTRHAIKYGTIQTFHGTKIESAWSILNHGLQNLSYNKALSQNGAMLGEGVYLSSSRQVAEGFAIMATERPSRVLSYAFEHESLLHLLAYTNVNVSKLDPLDTYDIKCLPVFEATIIKPPEDDTDFDKRISRQEGKYFVCEDSEFVQVSKLHLKFELTKKANVWAWLSRVPFSLMVFLVVLFWSLKSV</sequence>
<keyword evidence="2" id="KW-0808">Transferase</keyword>
<gene>
    <name evidence="6" type="ORF">ACHAWO_010268</name>
</gene>
<organism evidence="6 7">
    <name type="scientific">Cyclotella atomus</name>
    <dbReference type="NCBI Taxonomy" id="382360"/>
    <lineage>
        <taxon>Eukaryota</taxon>
        <taxon>Sar</taxon>
        <taxon>Stramenopiles</taxon>
        <taxon>Ochrophyta</taxon>
        <taxon>Bacillariophyta</taxon>
        <taxon>Coscinodiscophyceae</taxon>
        <taxon>Thalassiosirophycidae</taxon>
        <taxon>Stephanodiscales</taxon>
        <taxon>Stephanodiscaceae</taxon>
        <taxon>Cyclotella</taxon>
    </lineage>
</organism>
<proteinExistence type="predicted"/>
<accession>A0ABD3PB85</accession>
<keyword evidence="5" id="KW-0812">Transmembrane</keyword>
<dbReference type="GO" id="GO:0016779">
    <property type="term" value="F:nucleotidyltransferase activity"/>
    <property type="evidence" value="ECO:0007669"/>
    <property type="project" value="UniProtKB-KW"/>
</dbReference>
<evidence type="ECO:0000313" key="7">
    <source>
        <dbReference type="Proteomes" id="UP001530400"/>
    </source>
</evidence>
<dbReference type="Gene3D" id="3.90.228.10">
    <property type="match status" value="1"/>
</dbReference>
<feature type="transmembrane region" description="Helical" evidence="5">
    <location>
        <begin position="453"/>
        <end position="475"/>
    </location>
</feature>